<evidence type="ECO:0000313" key="5">
    <source>
        <dbReference type="Proteomes" id="UP001461498"/>
    </source>
</evidence>
<keyword evidence="1 2" id="KW-0802">TPR repeat</keyword>
<proteinExistence type="predicted"/>
<feature type="region of interest" description="Disordered" evidence="3">
    <location>
        <begin position="25"/>
        <end position="55"/>
    </location>
</feature>
<feature type="compositionally biased region" description="Acidic residues" evidence="3">
    <location>
        <begin position="29"/>
        <end position="51"/>
    </location>
</feature>
<gene>
    <name evidence="4" type="ORF">O3M35_008527</name>
</gene>
<evidence type="ECO:0000256" key="2">
    <source>
        <dbReference type="PROSITE-ProRule" id="PRU00339"/>
    </source>
</evidence>
<dbReference type="Pfam" id="PF00515">
    <property type="entry name" value="TPR_1"/>
    <property type="match status" value="1"/>
</dbReference>
<name>A0AAW1D7V9_9HEMI</name>
<dbReference type="InterPro" id="IPR011990">
    <property type="entry name" value="TPR-like_helical_dom_sf"/>
</dbReference>
<dbReference type="SMART" id="SM00028">
    <property type="entry name" value="TPR"/>
    <property type="match status" value="3"/>
</dbReference>
<feature type="repeat" description="TPR" evidence="2">
    <location>
        <begin position="60"/>
        <end position="93"/>
    </location>
</feature>
<evidence type="ECO:0000256" key="1">
    <source>
        <dbReference type="ARBA" id="ARBA00022803"/>
    </source>
</evidence>
<protein>
    <recommendedName>
        <fullName evidence="6">Tetratricopeptide repeat protein</fullName>
    </recommendedName>
</protein>
<sequence length="292" mass="34263">MRTFYNDVANWADEMKQIDEQLRNLKVGEEEEDERYEEEDNELEEIEEPDENSINQEKIANEYKEKGNELVKFGKWKEAIEFYDKAIQLNGNEAVYYGNRGYCYLQLNDLEQAELDCTQALNINSKYVKVLLRRALIRIKNDQLKDAAIDLDNLLQIDPNNITALKELNCIYPKLKELNYKIDLKTKINEINDNEEEKLKNTIAFSKSSTDEKESKISEIESNNNEVENSPLDNTNAANVVITKTEYYNKNNKNNKFYIEIKPYKSIPAHLRSRVSLKRITVEDVFVYLIKC</sequence>
<dbReference type="SUPFAM" id="SSF48452">
    <property type="entry name" value="TPR-like"/>
    <property type="match status" value="1"/>
</dbReference>
<accession>A0AAW1D7V9</accession>
<evidence type="ECO:0008006" key="6">
    <source>
        <dbReference type="Google" id="ProtNLM"/>
    </source>
</evidence>
<dbReference type="GO" id="GO:0101031">
    <property type="term" value="C:protein folding chaperone complex"/>
    <property type="evidence" value="ECO:0007669"/>
    <property type="project" value="TreeGrafter"/>
</dbReference>
<evidence type="ECO:0000256" key="3">
    <source>
        <dbReference type="SAM" id="MobiDB-lite"/>
    </source>
</evidence>
<dbReference type="EMBL" id="JAPXFL010000005">
    <property type="protein sequence ID" value="KAK9506632.1"/>
    <property type="molecule type" value="Genomic_DNA"/>
</dbReference>
<reference evidence="4 5" key="1">
    <citation type="submission" date="2022-12" db="EMBL/GenBank/DDBJ databases">
        <title>Chromosome-level genome assembly of true bugs.</title>
        <authorList>
            <person name="Ma L."/>
            <person name="Li H."/>
        </authorList>
    </citation>
    <scope>NUCLEOTIDE SEQUENCE [LARGE SCALE GENOMIC DNA]</scope>
    <source>
        <strain evidence="4">Lab_2022b</strain>
    </source>
</reference>
<dbReference type="InterPro" id="IPR051966">
    <property type="entry name" value="RPAP3"/>
</dbReference>
<organism evidence="4 5">
    <name type="scientific">Rhynocoris fuscipes</name>
    <dbReference type="NCBI Taxonomy" id="488301"/>
    <lineage>
        <taxon>Eukaryota</taxon>
        <taxon>Metazoa</taxon>
        <taxon>Ecdysozoa</taxon>
        <taxon>Arthropoda</taxon>
        <taxon>Hexapoda</taxon>
        <taxon>Insecta</taxon>
        <taxon>Pterygota</taxon>
        <taxon>Neoptera</taxon>
        <taxon>Paraneoptera</taxon>
        <taxon>Hemiptera</taxon>
        <taxon>Heteroptera</taxon>
        <taxon>Panheteroptera</taxon>
        <taxon>Cimicomorpha</taxon>
        <taxon>Reduviidae</taxon>
        <taxon>Harpactorinae</taxon>
        <taxon>Harpactorini</taxon>
        <taxon>Rhynocoris</taxon>
    </lineage>
</organism>
<evidence type="ECO:0000313" key="4">
    <source>
        <dbReference type="EMBL" id="KAK9506632.1"/>
    </source>
</evidence>
<dbReference type="PANTHER" id="PTHR46423:SF1">
    <property type="entry name" value="RNA POLYMERASE II-ASSOCIATED PROTEIN 3"/>
    <property type="match status" value="1"/>
</dbReference>
<dbReference type="Gene3D" id="1.25.40.10">
    <property type="entry name" value="Tetratricopeptide repeat domain"/>
    <property type="match status" value="1"/>
</dbReference>
<dbReference type="Proteomes" id="UP001461498">
    <property type="component" value="Unassembled WGS sequence"/>
</dbReference>
<dbReference type="AlphaFoldDB" id="A0AAW1D7V9"/>
<keyword evidence="5" id="KW-1185">Reference proteome</keyword>
<dbReference type="InterPro" id="IPR019734">
    <property type="entry name" value="TPR_rpt"/>
</dbReference>
<dbReference type="PANTHER" id="PTHR46423">
    <property type="entry name" value="RNA POLYMERASE II-ASSOCIATED PROTEIN 3"/>
    <property type="match status" value="1"/>
</dbReference>
<dbReference type="PROSITE" id="PS50005">
    <property type="entry name" value="TPR"/>
    <property type="match status" value="1"/>
</dbReference>
<comment type="caution">
    <text evidence="4">The sequence shown here is derived from an EMBL/GenBank/DDBJ whole genome shotgun (WGS) entry which is preliminary data.</text>
</comment>